<accession>A0A0G0TN94</accession>
<proteinExistence type="predicted"/>
<sequence length="514" mass="54931">MMINKTHIVILAIIIIGVGSFLLAHKSAEAIVTTVANNGQLTSVAVGSSDLPRIVYKDTITGELKLIACTNISCTSSISNIISASGDFPEVRLNAFENPVIVFYQSNSVKIATCSDALCSGTITINTIETMPLSSYAATSFDFNNNGFPVISYNDITTDDLKVAVCSNAVCSSGTIITTLDSIGGVGFGSVLKINSQGYPIIVYNDLTNNDIKLAICTQFNCSTSTLYTIYTSQGGNFLGFDLASNDNPIIAFVASSGDILRVIACQDDMCTPGSQVVTNTYTSAGISTSSYVHLVVDSGTGYPRIAFNHGSNDDMMLIECWRVDCSNSTNVIILDPNANVMSLTSFALGLTGIPALSYEVGNNVKLARYYAPVITQTGGSTGVNEQGPTSDTFSFALGSQPSNDVTVNFTLDNSQVILSTPQLIFTNSNWDIPQIVTVTAINDIIIEGLHYDYVNYVMTSADTNFDGLIADNIVVINITDNDGSTSDFDSNSHNVSDSFLRYLKDDNIDRSRQ</sequence>
<name>A0A0G0TN94_9BACT</name>
<comment type="caution">
    <text evidence="1">The sequence shown here is derived from an EMBL/GenBank/DDBJ whole genome shotgun (WGS) entry which is preliminary data.</text>
</comment>
<organism evidence="1 2">
    <name type="scientific">Candidatus Nomurabacteria bacterium GW2011_GWA2_40_9</name>
    <dbReference type="NCBI Taxonomy" id="1618734"/>
    <lineage>
        <taxon>Bacteria</taxon>
        <taxon>Candidatus Nomuraibacteriota</taxon>
    </lineage>
</organism>
<dbReference type="Proteomes" id="UP000034749">
    <property type="component" value="Unassembled WGS sequence"/>
</dbReference>
<protein>
    <submittedName>
        <fullName evidence="1">Uncharacterized protein</fullName>
    </submittedName>
</protein>
<evidence type="ECO:0000313" key="2">
    <source>
        <dbReference type="Proteomes" id="UP000034749"/>
    </source>
</evidence>
<dbReference type="EMBL" id="LBZW01000035">
    <property type="protein sequence ID" value="KKR78468.1"/>
    <property type="molecule type" value="Genomic_DNA"/>
</dbReference>
<dbReference type="AlphaFoldDB" id="A0A0G0TN94"/>
<reference evidence="1 2" key="1">
    <citation type="journal article" date="2015" name="Nature">
        <title>rRNA introns, odd ribosomes, and small enigmatic genomes across a large radiation of phyla.</title>
        <authorList>
            <person name="Brown C.T."/>
            <person name="Hug L.A."/>
            <person name="Thomas B.C."/>
            <person name="Sharon I."/>
            <person name="Castelle C.J."/>
            <person name="Singh A."/>
            <person name="Wilkins M.J."/>
            <person name="Williams K.H."/>
            <person name="Banfield J.F."/>
        </authorList>
    </citation>
    <scope>NUCLEOTIDE SEQUENCE [LARGE SCALE GENOMIC DNA]</scope>
</reference>
<gene>
    <name evidence="1" type="ORF">UU24_C0035G0003</name>
</gene>
<evidence type="ECO:0000313" key="1">
    <source>
        <dbReference type="EMBL" id="KKR78468.1"/>
    </source>
</evidence>